<reference evidence="3" key="1">
    <citation type="submission" date="2016-06" db="UniProtKB">
        <authorList>
            <consortium name="WormBaseParasite"/>
        </authorList>
    </citation>
    <scope>IDENTIFICATION</scope>
</reference>
<keyword evidence="2" id="KW-1185">Reference proteome</keyword>
<name>A0A183TLB7_SCHSO</name>
<protein>
    <submittedName>
        <fullName evidence="1 3">Uncharacterized protein</fullName>
    </submittedName>
</protein>
<sequence length="66" mass="7109">MGSLKNQKFGGSTVASLAETGARVCLPCLHWHAQCGSKPLLMGDLVRAFAYEVIGRLLKSFAIDDE</sequence>
<gene>
    <name evidence="1" type="ORF">SSLN_LOCUS17265</name>
</gene>
<dbReference type="AlphaFoldDB" id="A0A183TLB7"/>
<evidence type="ECO:0000313" key="2">
    <source>
        <dbReference type="Proteomes" id="UP000275846"/>
    </source>
</evidence>
<organism evidence="3">
    <name type="scientific">Schistocephalus solidus</name>
    <name type="common">Tapeworm</name>
    <dbReference type="NCBI Taxonomy" id="70667"/>
    <lineage>
        <taxon>Eukaryota</taxon>
        <taxon>Metazoa</taxon>
        <taxon>Spiralia</taxon>
        <taxon>Lophotrochozoa</taxon>
        <taxon>Platyhelminthes</taxon>
        <taxon>Cestoda</taxon>
        <taxon>Eucestoda</taxon>
        <taxon>Diphyllobothriidea</taxon>
        <taxon>Diphyllobothriidae</taxon>
        <taxon>Schistocephalus</taxon>
    </lineage>
</organism>
<evidence type="ECO:0000313" key="3">
    <source>
        <dbReference type="WBParaSite" id="SSLN_0001792001-mRNA-1"/>
    </source>
</evidence>
<dbReference type="WBParaSite" id="SSLN_0001792001-mRNA-1">
    <property type="protein sequence ID" value="SSLN_0001792001-mRNA-1"/>
    <property type="gene ID" value="SSLN_0001792001"/>
</dbReference>
<evidence type="ECO:0000313" key="1">
    <source>
        <dbReference type="EMBL" id="VDM03651.1"/>
    </source>
</evidence>
<reference evidence="1 2" key="2">
    <citation type="submission" date="2018-11" db="EMBL/GenBank/DDBJ databases">
        <authorList>
            <consortium name="Pathogen Informatics"/>
        </authorList>
    </citation>
    <scope>NUCLEOTIDE SEQUENCE [LARGE SCALE GENOMIC DNA]</scope>
    <source>
        <strain evidence="1 2">NST_G2</strain>
    </source>
</reference>
<dbReference type="Proteomes" id="UP000275846">
    <property type="component" value="Unassembled WGS sequence"/>
</dbReference>
<proteinExistence type="predicted"/>
<dbReference type="EMBL" id="UYSU01042237">
    <property type="protein sequence ID" value="VDM03651.1"/>
    <property type="molecule type" value="Genomic_DNA"/>
</dbReference>
<accession>A0A183TLB7</accession>